<evidence type="ECO:0000256" key="5">
    <source>
        <dbReference type="ARBA" id="ARBA00023212"/>
    </source>
</evidence>
<dbReference type="Gene3D" id="1.20.5.110">
    <property type="match status" value="1"/>
</dbReference>
<evidence type="ECO:0000313" key="7">
    <source>
        <dbReference type="Proteomes" id="UP001217089"/>
    </source>
</evidence>
<comment type="subcellular location">
    <subcellularLocation>
        <location evidence="1">Cytoplasm</location>
        <location evidence="1">Cytoskeleton</location>
    </subcellularLocation>
</comment>
<keyword evidence="4" id="KW-0175">Coiled coil</keyword>
<evidence type="ECO:0000256" key="4">
    <source>
        <dbReference type="ARBA" id="ARBA00023054"/>
    </source>
</evidence>
<evidence type="ECO:0000313" key="6">
    <source>
        <dbReference type="EMBL" id="KAJ8302145.1"/>
    </source>
</evidence>
<evidence type="ECO:0000256" key="1">
    <source>
        <dbReference type="ARBA" id="ARBA00004245"/>
    </source>
</evidence>
<proteinExistence type="inferred from homology"/>
<dbReference type="InterPro" id="IPR033378">
    <property type="entry name" value="BRICK1"/>
</dbReference>
<organism evidence="6 7">
    <name type="scientific">Tegillarca granosa</name>
    <name type="common">Malaysian cockle</name>
    <name type="synonym">Anadara granosa</name>
    <dbReference type="NCBI Taxonomy" id="220873"/>
    <lineage>
        <taxon>Eukaryota</taxon>
        <taxon>Metazoa</taxon>
        <taxon>Spiralia</taxon>
        <taxon>Lophotrochozoa</taxon>
        <taxon>Mollusca</taxon>
        <taxon>Bivalvia</taxon>
        <taxon>Autobranchia</taxon>
        <taxon>Pteriomorphia</taxon>
        <taxon>Arcoida</taxon>
        <taxon>Arcoidea</taxon>
        <taxon>Arcidae</taxon>
        <taxon>Tegillarca</taxon>
    </lineage>
</organism>
<sequence length="100" mass="11673">MTQIYDLQIIMAHSGGPQSHQRPIQQDWAHREYIEVITGSIKKISDFLNSFDTSCRSRLATLNDKLTQLEKRVEYIEARVCYKRGDIILAAVYCFIHKEQ</sequence>
<name>A0ABQ9EFD6_TEGGR</name>
<evidence type="ECO:0000256" key="2">
    <source>
        <dbReference type="ARBA" id="ARBA00005620"/>
    </source>
</evidence>
<dbReference type="EMBL" id="JARBDR010000918">
    <property type="protein sequence ID" value="KAJ8302145.1"/>
    <property type="molecule type" value="Genomic_DNA"/>
</dbReference>
<keyword evidence="3" id="KW-0963">Cytoplasm</keyword>
<protein>
    <recommendedName>
        <fullName evidence="8">BRICK1 subunit of SCAR/WAVE actin nucleating complex</fullName>
    </recommendedName>
</protein>
<accession>A0ABQ9EFD6</accession>
<dbReference type="Proteomes" id="UP001217089">
    <property type="component" value="Unassembled WGS sequence"/>
</dbReference>
<comment type="caution">
    <text evidence="6">The sequence shown here is derived from an EMBL/GenBank/DDBJ whole genome shotgun (WGS) entry which is preliminary data.</text>
</comment>
<keyword evidence="5" id="KW-0206">Cytoskeleton</keyword>
<evidence type="ECO:0008006" key="8">
    <source>
        <dbReference type="Google" id="ProtNLM"/>
    </source>
</evidence>
<comment type="similarity">
    <text evidence="2">Belongs to the BRK1 family.</text>
</comment>
<keyword evidence="7" id="KW-1185">Reference proteome</keyword>
<reference evidence="6 7" key="1">
    <citation type="submission" date="2022-12" db="EMBL/GenBank/DDBJ databases">
        <title>Chromosome-level genome of Tegillarca granosa.</title>
        <authorList>
            <person name="Kim J."/>
        </authorList>
    </citation>
    <scope>NUCLEOTIDE SEQUENCE [LARGE SCALE GENOMIC DNA]</scope>
    <source>
        <strain evidence="6">Teg-2019</strain>
        <tissue evidence="6">Adductor muscle</tissue>
    </source>
</reference>
<dbReference type="PANTHER" id="PTHR33668">
    <property type="entry name" value="PROTEIN BRICK1"/>
    <property type="match status" value="1"/>
</dbReference>
<gene>
    <name evidence="6" type="ORF">KUTeg_021132</name>
</gene>
<dbReference type="PANTHER" id="PTHR33668:SF1">
    <property type="entry name" value="PROTEIN BRICK1"/>
    <property type="match status" value="1"/>
</dbReference>
<evidence type="ECO:0000256" key="3">
    <source>
        <dbReference type="ARBA" id="ARBA00022490"/>
    </source>
</evidence>